<dbReference type="GO" id="GO:0005634">
    <property type="term" value="C:nucleus"/>
    <property type="evidence" value="ECO:0007669"/>
    <property type="project" value="UniProtKB-UniRule"/>
</dbReference>
<evidence type="ECO:0000313" key="5">
    <source>
        <dbReference type="EMBL" id="PKY40557.1"/>
    </source>
</evidence>
<dbReference type="Gene3D" id="1.10.30.10">
    <property type="entry name" value="High mobility group box domain"/>
    <property type="match status" value="1"/>
</dbReference>
<protein>
    <submittedName>
        <fullName evidence="4">MATA-HMG</fullName>
    </submittedName>
</protein>
<dbReference type="SUPFAM" id="SSF47095">
    <property type="entry name" value="HMG-box"/>
    <property type="match status" value="1"/>
</dbReference>
<dbReference type="VEuPathDB" id="FungiDB:RhiirA1_438316"/>
<evidence type="ECO:0000313" key="6">
    <source>
        <dbReference type="Proteomes" id="UP000234323"/>
    </source>
</evidence>
<dbReference type="EMBL" id="KT212592">
    <property type="protein sequence ID" value="ANQ32468.1"/>
    <property type="molecule type" value="Genomic_DNA"/>
</dbReference>
<dbReference type="PROSITE" id="PS50118">
    <property type="entry name" value="HMG_BOX_2"/>
    <property type="match status" value="1"/>
</dbReference>
<reference evidence="5 6" key="2">
    <citation type="submission" date="2015-10" db="EMBL/GenBank/DDBJ databases">
        <title>Genome analyses suggest a sexual origin of heterokaryosis in a supposedly ancient asexual fungus.</title>
        <authorList>
            <person name="Ropars J."/>
            <person name="Sedzielewska K."/>
            <person name="Noel J."/>
            <person name="Charron P."/>
            <person name="Farinelli L."/>
            <person name="Marton T."/>
            <person name="Kruger M."/>
            <person name="Pelin A."/>
            <person name="Brachmann A."/>
            <person name="Corradi N."/>
        </authorList>
    </citation>
    <scope>NUCLEOTIDE SEQUENCE [LARGE SCALE GENOMIC DNA]</scope>
    <source>
        <strain evidence="5 6">A4</strain>
    </source>
</reference>
<feature type="domain" description="HMG box" evidence="3">
    <location>
        <begin position="51"/>
        <end position="123"/>
    </location>
</feature>
<dbReference type="InterPro" id="IPR009071">
    <property type="entry name" value="HMG_box_dom"/>
</dbReference>
<keyword evidence="1" id="KW-0539">Nucleus</keyword>
<keyword evidence="1" id="KW-0238">DNA-binding</keyword>
<accession>A0A1B1EUH5</accession>
<keyword evidence="6" id="KW-1185">Reference proteome</keyword>
<name>A0A1B1EUH5_9GLOM</name>
<dbReference type="Proteomes" id="UP000234323">
    <property type="component" value="Unassembled WGS sequence"/>
</dbReference>
<proteinExistence type="predicted"/>
<sequence length="241" mass="27965">MSSQGDTTSTITKNGILELLNNVPFPPVHLNLNQILKTKPHRRKSKDTDTQKRTINSFLLYRKECIEYLKTQNIDNMSNLKQKELSQSIANSWSGQSKRVRDFYKNLADEAKKLHKIISPQIQIRLYNPKSSSGEENKDDFIQTDSEDSPQDIKNDNFAFASNEIDPIIENHNLDESYTDWFAILSDIDNINNYNVNSFAPLATKVDDSSSFQNQLCDFYNSHLTYNQNLYFYHLCKLCFQ</sequence>
<dbReference type="InterPro" id="IPR036910">
    <property type="entry name" value="HMG_box_dom_sf"/>
</dbReference>
<dbReference type="Pfam" id="PF00505">
    <property type="entry name" value="HMG_box"/>
    <property type="match status" value="1"/>
</dbReference>
<organism evidence="4">
    <name type="scientific">Rhizophagus irregularis</name>
    <dbReference type="NCBI Taxonomy" id="588596"/>
    <lineage>
        <taxon>Eukaryota</taxon>
        <taxon>Fungi</taxon>
        <taxon>Fungi incertae sedis</taxon>
        <taxon>Mucoromycota</taxon>
        <taxon>Glomeromycotina</taxon>
        <taxon>Glomeromycetes</taxon>
        <taxon>Glomerales</taxon>
        <taxon>Glomeraceae</taxon>
        <taxon>Rhizophagus</taxon>
    </lineage>
</organism>
<feature type="DNA-binding region" description="HMG box" evidence="1">
    <location>
        <begin position="51"/>
        <end position="123"/>
    </location>
</feature>
<reference evidence="4" key="1">
    <citation type="submission" date="2015-06" db="EMBL/GenBank/DDBJ databases">
        <title>Evolution and Diversity of Sexually-Related Genes in an Arbuscular Mycorrhizal Fungi.</title>
        <authorList>
            <person name="Charron P."/>
            <person name="Marton T."/>
            <person name="Corradi N."/>
        </authorList>
    </citation>
    <scope>NUCLEOTIDE SEQUENCE</scope>
    <source>
        <strain evidence="4">A4</strain>
    </source>
</reference>
<dbReference type="GO" id="GO:0003677">
    <property type="term" value="F:DNA binding"/>
    <property type="evidence" value="ECO:0007669"/>
    <property type="project" value="UniProtKB-UniRule"/>
</dbReference>
<dbReference type="AlphaFoldDB" id="A0A1B1EUH5"/>
<dbReference type="EMBL" id="LLXI01000107">
    <property type="protein sequence ID" value="PKY40557.1"/>
    <property type="molecule type" value="Genomic_DNA"/>
</dbReference>
<dbReference type="OrthoDB" id="6247875at2759"/>
<feature type="region of interest" description="Disordered" evidence="2">
    <location>
        <begin position="129"/>
        <end position="151"/>
    </location>
</feature>
<dbReference type="VEuPathDB" id="FungiDB:FUN_018547"/>
<evidence type="ECO:0000313" key="4">
    <source>
        <dbReference type="EMBL" id="ANQ32468.1"/>
    </source>
</evidence>
<dbReference type="VEuPathDB" id="FungiDB:RhiirFUN_014979"/>
<evidence type="ECO:0000256" key="2">
    <source>
        <dbReference type="SAM" id="MobiDB-lite"/>
    </source>
</evidence>
<gene>
    <name evidence="4" type="primary">HMG112</name>
    <name evidence="5" type="ORF">RhiirA4_494523</name>
</gene>
<evidence type="ECO:0000259" key="3">
    <source>
        <dbReference type="PROSITE" id="PS50118"/>
    </source>
</evidence>
<evidence type="ECO:0000256" key="1">
    <source>
        <dbReference type="PROSITE-ProRule" id="PRU00267"/>
    </source>
</evidence>